<keyword evidence="2" id="KW-0812">Transmembrane</keyword>
<organism evidence="3 4">
    <name type="scientific">Sphaerisporangium krabiense</name>
    <dbReference type="NCBI Taxonomy" id="763782"/>
    <lineage>
        <taxon>Bacteria</taxon>
        <taxon>Bacillati</taxon>
        <taxon>Actinomycetota</taxon>
        <taxon>Actinomycetes</taxon>
        <taxon>Streptosporangiales</taxon>
        <taxon>Streptosporangiaceae</taxon>
        <taxon>Sphaerisporangium</taxon>
    </lineage>
</organism>
<feature type="compositionally biased region" description="Low complexity" evidence="1">
    <location>
        <begin position="84"/>
        <end position="103"/>
    </location>
</feature>
<feature type="transmembrane region" description="Helical" evidence="2">
    <location>
        <begin position="299"/>
        <end position="325"/>
    </location>
</feature>
<name>A0A7W8Z3Z3_9ACTN</name>
<evidence type="ECO:0000313" key="4">
    <source>
        <dbReference type="Proteomes" id="UP000588112"/>
    </source>
</evidence>
<keyword evidence="4" id="KW-1185">Reference proteome</keyword>
<feature type="transmembrane region" description="Helical" evidence="2">
    <location>
        <begin position="218"/>
        <end position="239"/>
    </location>
</feature>
<evidence type="ECO:0000256" key="1">
    <source>
        <dbReference type="SAM" id="MobiDB-lite"/>
    </source>
</evidence>
<keyword evidence="2" id="KW-0472">Membrane</keyword>
<evidence type="ECO:0000313" key="3">
    <source>
        <dbReference type="EMBL" id="MBB5627029.1"/>
    </source>
</evidence>
<feature type="transmembrane region" description="Helical" evidence="2">
    <location>
        <begin position="245"/>
        <end position="263"/>
    </location>
</feature>
<comment type="caution">
    <text evidence="3">The sequence shown here is derived from an EMBL/GenBank/DDBJ whole genome shotgun (WGS) entry which is preliminary data.</text>
</comment>
<reference evidence="3 4" key="1">
    <citation type="submission" date="2020-08" db="EMBL/GenBank/DDBJ databases">
        <title>Sequencing the genomes of 1000 actinobacteria strains.</title>
        <authorList>
            <person name="Klenk H.-P."/>
        </authorList>
    </citation>
    <scope>NUCLEOTIDE SEQUENCE [LARGE SCALE GENOMIC DNA]</scope>
    <source>
        <strain evidence="3 4">DSM 45790</strain>
    </source>
</reference>
<protein>
    <submittedName>
        <fullName evidence="3">Uncharacterized protein</fullName>
    </submittedName>
</protein>
<evidence type="ECO:0000256" key="2">
    <source>
        <dbReference type="SAM" id="Phobius"/>
    </source>
</evidence>
<feature type="region of interest" description="Disordered" evidence="1">
    <location>
        <begin position="74"/>
        <end position="121"/>
    </location>
</feature>
<dbReference type="Proteomes" id="UP000588112">
    <property type="component" value="Unassembled WGS sequence"/>
</dbReference>
<accession>A0A7W8Z3Z3</accession>
<feature type="transmembrane region" description="Helical" evidence="2">
    <location>
        <begin position="270"/>
        <end position="287"/>
    </location>
</feature>
<gene>
    <name evidence="3" type="ORF">BJ981_002728</name>
</gene>
<dbReference type="EMBL" id="JACHBR010000001">
    <property type="protein sequence ID" value="MBB5627029.1"/>
    <property type="molecule type" value="Genomic_DNA"/>
</dbReference>
<keyword evidence="2" id="KW-1133">Transmembrane helix</keyword>
<dbReference type="AlphaFoldDB" id="A0A7W8Z3Z3"/>
<proteinExistence type="predicted"/>
<sequence>MSERADQLVLEYVSKVADLAHGVLRTEQRLDFVRRLRARVEEERRGRDDVATARKVIARFGDPAALVQRELRRLADGGQGTGGRAPSPGARAGSAASPRRATGPRLGSTPRVPPPDRGPTVRAVPAEAAADDFGDSATEVIPAVTDDPPAVVTAPVPVVPREAVPGRPLRSGGRPASGRPVPPARGRESLSARLRGAAMARVTGWDAGTVLRERRREVAAMAVLLLAGLLIPFPLPYVAIFPMQLLVWALGAVAVLACEGWGFKDRVTGLLAPVFAYVVGGVVLGAARTPEAPGEGLAAFFASFMSVSGPMFMAGAAAGVLWLGYRLVAPPPRRPLGRVR</sequence>
<dbReference type="RefSeq" id="WP_184611396.1">
    <property type="nucleotide sequence ID" value="NZ_BOOS01000047.1"/>
</dbReference>
<feature type="region of interest" description="Disordered" evidence="1">
    <location>
        <begin position="162"/>
        <end position="187"/>
    </location>
</feature>